<dbReference type="Pfam" id="PF21956">
    <property type="entry name" value="DUF6922"/>
    <property type="match status" value="1"/>
</dbReference>
<dbReference type="AlphaFoldDB" id="A0A831PQA1"/>
<name>A0A831PQA1_9BACT</name>
<evidence type="ECO:0000259" key="1">
    <source>
        <dbReference type="Pfam" id="PF21956"/>
    </source>
</evidence>
<dbReference type="InterPro" id="IPR053830">
    <property type="entry name" value="DUF6922"/>
</dbReference>
<accession>A0A831PQA1</accession>
<feature type="domain" description="DUF6922" evidence="1">
    <location>
        <begin position="14"/>
        <end position="65"/>
    </location>
</feature>
<evidence type="ECO:0000313" key="2">
    <source>
        <dbReference type="EMBL" id="HDR51473.1"/>
    </source>
</evidence>
<dbReference type="EMBL" id="DSDK01000416">
    <property type="protein sequence ID" value="HDR51473.1"/>
    <property type="molecule type" value="Genomic_DNA"/>
</dbReference>
<protein>
    <recommendedName>
        <fullName evidence="1">DUF6922 domain-containing protein</fullName>
    </recommendedName>
</protein>
<proteinExistence type="predicted"/>
<comment type="caution">
    <text evidence="2">The sequence shown here is derived from an EMBL/GenBank/DDBJ whole genome shotgun (WGS) entry which is preliminary data.</text>
</comment>
<dbReference type="Proteomes" id="UP000886047">
    <property type="component" value="Unassembled WGS sequence"/>
</dbReference>
<gene>
    <name evidence="2" type="ORF">ENN90_07620</name>
</gene>
<organism evidence="2">
    <name type="scientific">Mariniphaga anaerophila</name>
    <dbReference type="NCBI Taxonomy" id="1484053"/>
    <lineage>
        <taxon>Bacteria</taxon>
        <taxon>Pseudomonadati</taxon>
        <taxon>Bacteroidota</taxon>
        <taxon>Bacteroidia</taxon>
        <taxon>Marinilabiliales</taxon>
        <taxon>Prolixibacteraceae</taxon>
        <taxon>Mariniphaga</taxon>
    </lineage>
</organism>
<reference evidence="2" key="1">
    <citation type="journal article" date="2020" name="mSystems">
        <title>Genome- and Community-Level Interaction Insights into Carbon Utilization and Element Cycling Functions of Hydrothermarchaeota in Hydrothermal Sediment.</title>
        <authorList>
            <person name="Zhou Z."/>
            <person name="Liu Y."/>
            <person name="Xu W."/>
            <person name="Pan J."/>
            <person name="Luo Z.H."/>
            <person name="Li M."/>
        </authorList>
    </citation>
    <scope>NUCLEOTIDE SEQUENCE [LARGE SCALE GENOMIC DNA]</scope>
    <source>
        <strain evidence="2">SpSt-1217</strain>
    </source>
</reference>
<sequence length="105" mass="12596">MYFSDYPLHKEARLRKSLLWEYDTEKIDWLKMRNIIVQRVIERGRPDDFYAILNKYSLDGVKQAIRQIPNLNKKDVAFVSTIFGINKSELKCCTTKRLKTQHWES</sequence>